<dbReference type="SMART" id="SM01014">
    <property type="entry name" value="ARID"/>
    <property type="match status" value="1"/>
</dbReference>
<dbReference type="InterPro" id="IPR036431">
    <property type="entry name" value="ARID_dom_sf"/>
</dbReference>
<name>A0A0C3K0Q0_PISTI</name>
<feature type="region of interest" description="Disordered" evidence="2">
    <location>
        <begin position="1165"/>
        <end position="1214"/>
    </location>
</feature>
<feature type="region of interest" description="Disordered" evidence="2">
    <location>
        <begin position="699"/>
        <end position="745"/>
    </location>
</feature>
<dbReference type="SMART" id="SM00501">
    <property type="entry name" value="BRIGHT"/>
    <property type="match status" value="1"/>
</dbReference>
<evidence type="ECO:0000313" key="5">
    <source>
        <dbReference type="Proteomes" id="UP000054217"/>
    </source>
</evidence>
<dbReference type="GO" id="GO:0003677">
    <property type="term" value="F:DNA binding"/>
    <property type="evidence" value="ECO:0007669"/>
    <property type="project" value="InterPro"/>
</dbReference>
<feature type="region of interest" description="Disordered" evidence="2">
    <location>
        <begin position="160"/>
        <end position="179"/>
    </location>
</feature>
<feature type="compositionally biased region" description="Polar residues" evidence="2">
    <location>
        <begin position="371"/>
        <end position="451"/>
    </location>
</feature>
<dbReference type="InParanoid" id="A0A0C3K0Q0"/>
<reference evidence="5" key="2">
    <citation type="submission" date="2015-01" db="EMBL/GenBank/DDBJ databases">
        <title>Evolutionary Origins and Diversification of the Mycorrhizal Mutualists.</title>
        <authorList>
            <consortium name="DOE Joint Genome Institute"/>
            <consortium name="Mycorrhizal Genomics Consortium"/>
            <person name="Kohler A."/>
            <person name="Kuo A."/>
            <person name="Nagy L.G."/>
            <person name="Floudas D."/>
            <person name="Copeland A."/>
            <person name="Barry K.W."/>
            <person name="Cichocki N."/>
            <person name="Veneault-Fourrey C."/>
            <person name="LaButti K."/>
            <person name="Lindquist E.A."/>
            <person name="Lipzen A."/>
            <person name="Lundell T."/>
            <person name="Morin E."/>
            <person name="Murat C."/>
            <person name="Riley R."/>
            <person name="Ohm R."/>
            <person name="Sun H."/>
            <person name="Tunlid A."/>
            <person name="Henrissat B."/>
            <person name="Grigoriev I.V."/>
            <person name="Hibbett D.S."/>
            <person name="Martin F."/>
        </authorList>
    </citation>
    <scope>NUCLEOTIDE SEQUENCE [LARGE SCALE GENOMIC DNA]</scope>
    <source>
        <strain evidence="5">Marx 270</strain>
    </source>
</reference>
<keyword evidence="5" id="KW-1185">Reference proteome</keyword>
<dbReference type="SUPFAM" id="SSF46774">
    <property type="entry name" value="ARID-like"/>
    <property type="match status" value="1"/>
</dbReference>
<evidence type="ECO:0000313" key="4">
    <source>
        <dbReference type="EMBL" id="KIO14973.1"/>
    </source>
</evidence>
<feature type="compositionally biased region" description="Low complexity" evidence="2">
    <location>
        <begin position="18"/>
        <end position="45"/>
    </location>
</feature>
<dbReference type="STRING" id="870435.A0A0C3K0Q0"/>
<gene>
    <name evidence="4" type="ORF">M404DRAFT_17792</name>
</gene>
<dbReference type="HOGENOM" id="CLU_006745_0_0_1"/>
<protein>
    <recommendedName>
        <fullName evidence="3">ARID domain-containing protein</fullName>
    </recommendedName>
</protein>
<dbReference type="PROSITE" id="PS51011">
    <property type="entry name" value="ARID"/>
    <property type="match status" value="1"/>
</dbReference>
<feature type="compositionally biased region" description="Low complexity" evidence="2">
    <location>
        <begin position="57"/>
        <end position="73"/>
    </location>
</feature>
<accession>A0A0C3K0Q0</accession>
<dbReference type="CDD" id="cd16100">
    <property type="entry name" value="ARID"/>
    <property type="match status" value="1"/>
</dbReference>
<dbReference type="Proteomes" id="UP000054217">
    <property type="component" value="Unassembled WGS sequence"/>
</dbReference>
<dbReference type="OrthoDB" id="1938591at2759"/>
<dbReference type="Gene3D" id="1.10.150.60">
    <property type="entry name" value="ARID DNA-binding domain"/>
    <property type="match status" value="1"/>
</dbReference>
<organism evidence="4 5">
    <name type="scientific">Pisolithus tinctorius Marx 270</name>
    <dbReference type="NCBI Taxonomy" id="870435"/>
    <lineage>
        <taxon>Eukaryota</taxon>
        <taxon>Fungi</taxon>
        <taxon>Dikarya</taxon>
        <taxon>Basidiomycota</taxon>
        <taxon>Agaricomycotina</taxon>
        <taxon>Agaricomycetes</taxon>
        <taxon>Agaricomycetidae</taxon>
        <taxon>Boletales</taxon>
        <taxon>Sclerodermatineae</taxon>
        <taxon>Pisolithaceae</taxon>
        <taxon>Pisolithus</taxon>
    </lineage>
</organism>
<feature type="compositionally biased region" description="Low complexity" evidence="2">
    <location>
        <begin position="1188"/>
        <end position="1204"/>
    </location>
</feature>
<reference evidence="4 5" key="1">
    <citation type="submission" date="2014-04" db="EMBL/GenBank/DDBJ databases">
        <authorList>
            <consortium name="DOE Joint Genome Institute"/>
            <person name="Kuo A."/>
            <person name="Kohler A."/>
            <person name="Costa M.D."/>
            <person name="Nagy L.G."/>
            <person name="Floudas D."/>
            <person name="Copeland A."/>
            <person name="Barry K.W."/>
            <person name="Cichocki N."/>
            <person name="Veneault-Fourrey C."/>
            <person name="LaButti K."/>
            <person name="Lindquist E.A."/>
            <person name="Lipzen A."/>
            <person name="Lundell T."/>
            <person name="Morin E."/>
            <person name="Murat C."/>
            <person name="Sun H."/>
            <person name="Tunlid A."/>
            <person name="Henrissat B."/>
            <person name="Grigoriev I.V."/>
            <person name="Hibbett D.S."/>
            <person name="Martin F."/>
            <person name="Nordberg H.P."/>
            <person name="Cantor M.N."/>
            <person name="Hua S.X."/>
        </authorList>
    </citation>
    <scope>NUCLEOTIDE SEQUENCE [LARGE SCALE GENOMIC DNA]</scope>
    <source>
        <strain evidence="4 5">Marx 270</strain>
    </source>
</reference>
<dbReference type="EMBL" id="KN831944">
    <property type="protein sequence ID" value="KIO14973.1"/>
    <property type="molecule type" value="Genomic_DNA"/>
</dbReference>
<feature type="domain" description="ARID" evidence="3">
    <location>
        <begin position="500"/>
        <end position="600"/>
    </location>
</feature>
<feature type="compositionally biased region" description="Low complexity" evidence="2">
    <location>
        <begin position="610"/>
        <end position="620"/>
    </location>
</feature>
<feature type="compositionally biased region" description="Polar residues" evidence="2">
    <location>
        <begin position="464"/>
        <end position="481"/>
    </location>
</feature>
<evidence type="ECO:0000259" key="3">
    <source>
        <dbReference type="PROSITE" id="PS51011"/>
    </source>
</evidence>
<feature type="region of interest" description="Disordered" evidence="2">
    <location>
        <begin position="874"/>
        <end position="1063"/>
    </location>
</feature>
<feature type="compositionally biased region" description="Basic residues" evidence="2">
    <location>
        <begin position="985"/>
        <end position="1001"/>
    </location>
</feature>
<evidence type="ECO:0000256" key="2">
    <source>
        <dbReference type="SAM" id="MobiDB-lite"/>
    </source>
</evidence>
<feature type="region of interest" description="Disordered" evidence="2">
    <location>
        <begin position="371"/>
        <end position="493"/>
    </location>
</feature>
<feature type="compositionally biased region" description="Low complexity" evidence="2">
    <location>
        <begin position="962"/>
        <end position="976"/>
    </location>
</feature>
<dbReference type="InterPro" id="IPR001606">
    <property type="entry name" value="ARID_dom"/>
</dbReference>
<feature type="region of interest" description="Disordered" evidence="2">
    <location>
        <begin position="608"/>
        <end position="630"/>
    </location>
</feature>
<sequence>MADRMSYHPMFSQNIMQTPVQQQAQQQMLQQSQQPQQPADPQMMQSLSNPEAGRMWQQMQNQQSQMQAQMQNSYRPLPSGDLTTPQMNQQASTSPSMPLWLSPVDKQLVATDSPKFTVALLGHGHCVLVYWVSDYARGQAFSQGQGQQALAQQQQQPFGLNAQRFNPPGATFHDSQGNQAQPFIPSNFLNVSANTPQMKSPFVRGQVIQTPINNPNVSRQLQFMASQNQQAPNGVDMARLQQTGFGVQPAAQQATDVFVMSPNPDQMHGSPHSSAHRMVPLPNTQAQVQNGQRLTLAECMEKYQLLRNVIPRMQQKISEAEAAIHAGNIPEPASSRLATMRMELNTKRHQFQTLSAYLSQVAAQQKHNGTMPANVSHLNINGPSLAQPPQQAPGSVAPQQSFPAQVNSTSSQGFSMTPPRNGTSPLPAVPQNSAGVPQQISAQPGQMNRPNTFPARSAPGPHQLPSQATNSIPPNVANANQFGVRPANGQGVVQSPRVKPLDAQRFESTYAQFCRSQRMTPNMKVTIAENRVVDLHRLHAEVLQEGGYMSVTLREWWSVIGGRMGWIQFPGDPPRCGPGIAQQLQHTYKEHLSQFESAYIMTVRNRLTTQQQQPQQQQQPANGMTAANGRQSAVVMSTETQPNLPFDPRILQYANLSAADLRARGMPQATVDMIEMYRPQLAHWRQAELARRAAAEKQTMANSQIQVPSGPEPPVAGGAQRPPQLMPVSVGDHKPDGQLPSVPSSSFNFPLPPEYARAYLAKLQNLIISRGLDTMQPQIVTDDQRPEYDQLLERACKLVDDLDNKLPEYWNIINHDETIRRYAVIIVTVRRQRELLSSSPQFVINFTTLRNMVDQTQRLIEECEQRRRLINARVANTSGPSNPPPPASVNRPAPTGPPPTVPQPTSTPMTTNSPAPLHPSPLPQQPPQPPVTKKPAQTSPSPPNPPAHITNTTSPTPPPSVSTPATSAATPQTQPAGSPQNPKSPKSKVALRPKVPPRVRKPSTSTKGAATPDVAPTPVVGVKRPPQDDTAAILNPAPSEPGPSQAPSPKKIRTEWEGEPSEALVKRQQQIKNVKTEEDTIAFFDQMRELLAISARADSSVHNDIAASLSEILAGVSQEPEDAAATAAALSAAREFGQPPTALSPHQGPVIDAFGEFFDFSSYNTLEDEESDSKAPTPELVPSSETNPSPESGSDADASAGSPGKTKIEDSSDHIDLLRLGVLREIDGGEAAHYQSDHWKWEGTMPTSEQPWAMLTS</sequence>
<feature type="compositionally biased region" description="Pro residues" evidence="2">
    <location>
        <begin position="916"/>
        <end position="932"/>
    </location>
</feature>
<evidence type="ECO:0000256" key="1">
    <source>
        <dbReference type="SAM" id="Coils"/>
    </source>
</evidence>
<feature type="region of interest" description="Disordered" evidence="2">
    <location>
        <begin position="18"/>
        <end position="97"/>
    </location>
</feature>
<dbReference type="Pfam" id="PF01388">
    <property type="entry name" value="ARID"/>
    <property type="match status" value="1"/>
</dbReference>
<dbReference type="AlphaFoldDB" id="A0A0C3K0Q0"/>
<feature type="compositionally biased region" description="Low complexity" evidence="2">
    <location>
        <begin position="903"/>
        <end position="915"/>
    </location>
</feature>
<keyword evidence="1" id="KW-0175">Coiled coil</keyword>
<feature type="coiled-coil region" evidence="1">
    <location>
        <begin position="846"/>
        <end position="873"/>
    </location>
</feature>
<proteinExistence type="predicted"/>
<feature type="compositionally biased region" description="Polar residues" evidence="2">
    <location>
        <begin position="81"/>
        <end position="96"/>
    </location>
</feature>